<dbReference type="Proteomes" id="UP000504631">
    <property type="component" value="Unplaced"/>
</dbReference>
<keyword evidence="1" id="KW-0175">Coiled coil</keyword>
<reference evidence="4" key="1">
    <citation type="submission" date="2025-08" db="UniProtKB">
        <authorList>
            <consortium name="RefSeq"/>
        </authorList>
    </citation>
    <scope>IDENTIFICATION</scope>
    <source>
        <tissue evidence="4">Muscle</tissue>
    </source>
</reference>
<evidence type="ECO:0000256" key="2">
    <source>
        <dbReference type="SAM" id="MobiDB-lite"/>
    </source>
</evidence>
<dbReference type="GeneID" id="117236971"/>
<dbReference type="KEGG" id="bvk:117236971"/>
<organism evidence="3 4">
    <name type="scientific">Bombus vosnesenskii</name>
    <dbReference type="NCBI Taxonomy" id="207650"/>
    <lineage>
        <taxon>Eukaryota</taxon>
        <taxon>Metazoa</taxon>
        <taxon>Ecdysozoa</taxon>
        <taxon>Arthropoda</taxon>
        <taxon>Hexapoda</taxon>
        <taxon>Insecta</taxon>
        <taxon>Pterygota</taxon>
        <taxon>Neoptera</taxon>
        <taxon>Endopterygota</taxon>
        <taxon>Hymenoptera</taxon>
        <taxon>Apocrita</taxon>
        <taxon>Aculeata</taxon>
        <taxon>Apoidea</taxon>
        <taxon>Anthophila</taxon>
        <taxon>Apidae</taxon>
        <taxon>Bombus</taxon>
        <taxon>Pyrobombus</taxon>
    </lineage>
</organism>
<protein>
    <submittedName>
        <fullName evidence="4">Uncharacterized protein LOC117236971 isoform X1</fullName>
    </submittedName>
</protein>
<feature type="coiled-coil region" evidence="1">
    <location>
        <begin position="66"/>
        <end position="119"/>
    </location>
</feature>
<evidence type="ECO:0000256" key="1">
    <source>
        <dbReference type="SAM" id="Coils"/>
    </source>
</evidence>
<feature type="region of interest" description="Disordered" evidence="2">
    <location>
        <begin position="235"/>
        <end position="341"/>
    </location>
</feature>
<evidence type="ECO:0000313" key="3">
    <source>
        <dbReference type="Proteomes" id="UP000504631"/>
    </source>
</evidence>
<feature type="compositionally biased region" description="Basic and acidic residues" evidence="2">
    <location>
        <begin position="259"/>
        <end position="281"/>
    </location>
</feature>
<keyword evidence="3" id="KW-1185">Reference proteome</keyword>
<dbReference type="RefSeq" id="XP_033356347.1">
    <property type="nucleotide sequence ID" value="XM_033500456.1"/>
</dbReference>
<dbReference type="AlphaFoldDB" id="A0A6J3KTC2"/>
<name>A0A6J3KTC2_9HYME</name>
<evidence type="ECO:0000313" key="4">
    <source>
        <dbReference type="RefSeq" id="XP_033356347.1"/>
    </source>
</evidence>
<feature type="compositionally biased region" description="Basic and acidic residues" evidence="2">
    <location>
        <begin position="180"/>
        <end position="193"/>
    </location>
</feature>
<gene>
    <name evidence="4" type="primary">LOC117236971</name>
</gene>
<accession>A0A6J3KTC2</accession>
<feature type="compositionally biased region" description="Basic and acidic residues" evidence="2">
    <location>
        <begin position="329"/>
        <end position="341"/>
    </location>
</feature>
<feature type="region of interest" description="Disordered" evidence="2">
    <location>
        <begin position="175"/>
        <end position="218"/>
    </location>
</feature>
<sequence>MKRVGRYRERQYQLAAQKHNQALLKHDYYQQIARYFERECRIAKHYDSWNYRNLDPKGELEKAKKAERLHVRRNKLRNLLKEEDETYRRELEERKRVKSREEETSLEALRQKLREKRAEQSLYLPRTCRRYQSYFVCPKESTNTGWDTLRGTNLQYSRAYRDSINVIRPIDQNFRRRGSKMTEDSNKTSHEQEIVQTEPEPLRYPPYPGYSYHEPGRPVSKYSARYAHRSLENTNMRTNEPDDHPSSPSPASASPNREIPPRVDDKESTTELDNKHNDSKNDTISGSSPVSPKDEQSKNLAERDDISNQKIDQDSVDTCEVESSINKYNNDRDQNTEKRDTRQFEVEKTMPWLRMIPEDKNLSRQMFLYLTHKELKSKIEDIKKRETHACNKQCWDEALRLRDMKNRLELIREKRMYHTENLDLDEESRKWGFDNIDKREAELLQREKVCTDSTMYSEDAKAMWKKWVHEDEQSVIKEALVRRENLMDKLEKEWQRLAIHEKEKIAQSYQIVTNDSALQEAPKLAAAVNAAKMKSVSSSLN</sequence>
<proteinExistence type="predicted"/>
<feature type="compositionally biased region" description="Basic and acidic residues" evidence="2">
    <location>
        <begin position="292"/>
        <end position="313"/>
    </location>
</feature>